<dbReference type="InterPro" id="IPR017927">
    <property type="entry name" value="FAD-bd_FR_type"/>
</dbReference>
<evidence type="ECO:0000259" key="2">
    <source>
        <dbReference type="PROSITE" id="PS51384"/>
    </source>
</evidence>
<dbReference type="SUPFAM" id="SSF63380">
    <property type="entry name" value="Riboflavin synthase domain-like"/>
    <property type="match status" value="1"/>
</dbReference>
<dbReference type="GO" id="GO:0016491">
    <property type="term" value="F:oxidoreductase activity"/>
    <property type="evidence" value="ECO:0007669"/>
    <property type="project" value="InterPro"/>
</dbReference>
<dbReference type="Pfam" id="PF04954">
    <property type="entry name" value="SIP"/>
    <property type="match status" value="1"/>
</dbReference>
<dbReference type="CDD" id="cd06193">
    <property type="entry name" value="siderophore_interacting"/>
    <property type="match status" value="1"/>
</dbReference>
<dbReference type="PANTHER" id="PTHR30157">
    <property type="entry name" value="FERRIC REDUCTASE, NADPH-DEPENDENT"/>
    <property type="match status" value="1"/>
</dbReference>
<protein>
    <submittedName>
        <fullName evidence="3">NADPH-dependent ferric siderophore reductase</fullName>
    </submittedName>
</protein>
<dbReference type="InterPro" id="IPR017938">
    <property type="entry name" value="Riboflavin_synthase-like_b-brl"/>
</dbReference>
<comment type="similarity">
    <text evidence="1">Belongs to the SIP oxidoreductase family.</text>
</comment>
<dbReference type="PROSITE" id="PS51384">
    <property type="entry name" value="FAD_FR"/>
    <property type="match status" value="1"/>
</dbReference>
<proteinExistence type="inferred from homology"/>
<comment type="caution">
    <text evidence="3">The sequence shown here is derived from an EMBL/GenBank/DDBJ whole genome shotgun (WGS) entry which is preliminary data.</text>
</comment>
<evidence type="ECO:0000313" key="4">
    <source>
        <dbReference type="Proteomes" id="UP000292302"/>
    </source>
</evidence>
<dbReference type="PANTHER" id="PTHR30157:SF0">
    <property type="entry name" value="NADPH-DEPENDENT FERRIC-CHELATE REDUCTASE"/>
    <property type="match status" value="1"/>
</dbReference>
<evidence type="ECO:0000256" key="1">
    <source>
        <dbReference type="ARBA" id="ARBA00035644"/>
    </source>
</evidence>
<dbReference type="EMBL" id="QJUI01000004">
    <property type="protein sequence ID" value="TBU81938.1"/>
    <property type="molecule type" value="Genomic_DNA"/>
</dbReference>
<dbReference type="InterPro" id="IPR013113">
    <property type="entry name" value="SIP_FAD-bd"/>
</dbReference>
<dbReference type="Gene3D" id="2.40.30.10">
    <property type="entry name" value="Translation factors"/>
    <property type="match status" value="1"/>
</dbReference>
<keyword evidence="4" id="KW-1185">Reference proteome</keyword>
<sequence length="253" mass="28485">MSSTPKTTVERIMHRIVRRCLTVARVADITPRMRRVTFTGEALQGFVSAAADDHIKLLFARNEEEQRRLDDFLAGREGERPVMRDYTPRRHDAQSGELDVDFVLHGDGPAATWASQAQQGQQLYIAGPRSSLVVPDIFDAYLLIGDETALPAIGRWLEELAPGRKATVLVEIENEAEKQQLSSAASIDLHWLIRGERSLVDATSALAKPEGELYAWVACEANQSRKVRRVLIERHGIDEERIKAAGYWRRDDD</sequence>
<dbReference type="Proteomes" id="UP000292302">
    <property type="component" value="Unassembled WGS sequence"/>
</dbReference>
<dbReference type="OrthoDB" id="9814826at2"/>
<name>A0A4Q9QP14_9GAMM</name>
<dbReference type="InterPro" id="IPR007037">
    <property type="entry name" value="SIP_rossman_dom"/>
</dbReference>
<dbReference type="Gene3D" id="3.40.50.80">
    <property type="entry name" value="Nucleotide-binding domain of ferredoxin-NADP reductase (FNR) module"/>
    <property type="match status" value="1"/>
</dbReference>
<dbReference type="InterPro" id="IPR039261">
    <property type="entry name" value="FNR_nucleotide-bd"/>
</dbReference>
<dbReference type="InterPro" id="IPR039374">
    <property type="entry name" value="SIP_fam"/>
</dbReference>
<organism evidence="3 4">
    <name type="scientific">Phytopseudomonas daroniae</name>
    <dbReference type="NCBI Taxonomy" id="2487519"/>
    <lineage>
        <taxon>Bacteria</taxon>
        <taxon>Pseudomonadati</taxon>
        <taxon>Pseudomonadota</taxon>
        <taxon>Gammaproteobacteria</taxon>
        <taxon>Pseudomonadales</taxon>
        <taxon>Pseudomonadaceae</taxon>
        <taxon>Phytopseudomonas</taxon>
    </lineage>
</organism>
<dbReference type="Pfam" id="PF08021">
    <property type="entry name" value="FAD_binding_9"/>
    <property type="match status" value="1"/>
</dbReference>
<accession>A0A4Q9QP14</accession>
<dbReference type="RefSeq" id="WP_131179000.1">
    <property type="nucleotide sequence ID" value="NZ_QJUI01000004.1"/>
</dbReference>
<reference evidence="3 4" key="1">
    <citation type="submission" date="2018-06" db="EMBL/GenBank/DDBJ databases">
        <title>Three novel Pseudomonas species isolated from symptomatic oak.</title>
        <authorList>
            <person name="Bueno-Gonzalez V."/>
            <person name="Brady C."/>
        </authorList>
    </citation>
    <scope>NUCLEOTIDE SEQUENCE [LARGE SCALE GENOMIC DNA]</scope>
    <source>
        <strain evidence="3 4">P9A</strain>
    </source>
</reference>
<evidence type="ECO:0000313" key="3">
    <source>
        <dbReference type="EMBL" id="TBU81938.1"/>
    </source>
</evidence>
<gene>
    <name evidence="3" type="ORF">DNK06_05305</name>
</gene>
<feature type="domain" description="FAD-binding FR-type" evidence="2">
    <location>
        <begin position="16"/>
        <end position="135"/>
    </location>
</feature>
<dbReference type="AlphaFoldDB" id="A0A4Q9QP14"/>